<organism evidence="1 2">
    <name type="scientific">Chitiniphilus eburneus</name>
    <dbReference type="NCBI Taxonomy" id="2571148"/>
    <lineage>
        <taxon>Bacteria</taxon>
        <taxon>Pseudomonadati</taxon>
        <taxon>Pseudomonadota</taxon>
        <taxon>Betaproteobacteria</taxon>
        <taxon>Neisseriales</taxon>
        <taxon>Chitinibacteraceae</taxon>
        <taxon>Chitiniphilus</taxon>
    </lineage>
</organism>
<reference evidence="1 2" key="1">
    <citation type="submission" date="2019-04" db="EMBL/GenBank/DDBJ databases">
        <title>Chitiniphilus eburnea sp. nov., a novel chitinolytic bacterium isolated from aquaculture sludge.</title>
        <authorList>
            <person name="Sheng M."/>
        </authorList>
    </citation>
    <scope>NUCLEOTIDE SEQUENCE [LARGE SCALE GENOMIC DNA]</scope>
    <source>
        <strain evidence="1 2">HX-2-15</strain>
    </source>
</reference>
<accession>A0A4U0QML2</accession>
<dbReference type="RefSeq" id="WP_136771800.1">
    <property type="nucleotide sequence ID" value="NZ_CP156074.1"/>
</dbReference>
<evidence type="ECO:0008006" key="3">
    <source>
        <dbReference type="Google" id="ProtNLM"/>
    </source>
</evidence>
<dbReference type="EMBL" id="SUMF01000002">
    <property type="protein sequence ID" value="TJZ77324.1"/>
    <property type="molecule type" value="Genomic_DNA"/>
</dbReference>
<dbReference type="InterPro" id="IPR006530">
    <property type="entry name" value="YD"/>
</dbReference>
<dbReference type="NCBIfam" id="TIGR01643">
    <property type="entry name" value="YD_repeat_2x"/>
    <property type="match status" value="2"/>
</dbReference>
<proteinExistence type="predicted"/>
<dbReference type="Pfam" id="PF05593">
    <property type="entry name" value="RHS_repeat"/>
    <property type="match status" value="1"/>
</dbReference>
<dbReference type="InterPro" id="IPR031325">
    <property type="entry name" value="RHS_repeat"/>
</dbReference>
<protein>
    <recommendedName>
        <fullName evidence="3">RHS repeat protein</fullName>
    </recommendedName>
</protein>
<keyword evidence="2" id="KW-1185">Reference proteome</keyword>
<name>A0A4U0QML2_9NEIS</name>
<dbReference type="Proteomes" id="UP000310016">
    <property type="component" value="Unassembled WGS sequence"/>
</dbReference>
<gene>
    <name evidence="1" type="ORF">FAZ21_02985</name>
</gene>
<dbReference type="AlphaFoldDB" id="A0A4U0QML2"/>
<evidence type="ECO:0000313" key="2">
    <source>
        <dbReference type="Proteomes" id="UP000310016"/>
    </source>
</evidence>
<dbReference type="OrthoDB" id="8552614at2"/>
<dbReference type="Gene3D" id="2.180.10.10">
    <property type="entry name" value="RHS repeat-associated core"/>
    <property type="match status" value="1"/>
</dbReference>
<evidence type="ECO:0000313" key="1">
    <source>
        <dbReference type="EMBL" id="TJZ77324.1"/>
    </source>
</evidence>
<comment type="caution">
    <text evidence="1">The sequence shown here is derived from an EMBL/GenBank/DDBJ whole genome shotgun (WGS) entry which is preliminary data.</text>
</comment>
<sequence length="137" mass="15660">MWRHGGSKLKHNLLLTSCLCYRLQYQDDVADNVVNAGRIQRSKSGAVWWDYRYNALGQRVKKTDNASNTTLFIYDQQGQLQGEYDSTGQARLDTIWLENIPVAVVQAATPAPKLYYAWSDHLGTSRQLSNIGMYLWT</sequence>